<dbReference type="PROSITE" id="PS50943">
    <property type="entry name" value="HTH_CROC1"/>
    <property type="match status" value="1"/>
</dbReference>
<accession>A0A1E9PIN1</accession>
<dbReference type="Pfam" id="PF01381">
    <property type="entry name" value="HTH_3"/>
    <property type="match status" value="1"/>
</dbReference>
<dbReference type="EMBL" id="CP145132">
    <property type="protein sequence ID" value="WWC55030.1"/>
    <property type="molecule type" value="Genomic_DNA"/>
</dbReference>
<dbReference type="Proteomes" id="UP000250354">
    <property type="component" value="Chromosome"/>
</dbReference>
<sequence length="108" mass="12095">MSNVGDNIQLIRLEEGHGVQSFAKRLGVKPSLINDIEKGLKEPSEEFLQLVSKEVGIPVSHIIQGQNYDSVEGFKEWLEHLELASDPNKSFILAALELAEAYQSWCDQ</sequence>
<reference evidence="2" key="2">
    <citation type="submission" date="2022-09" db="EMBL/GenBank/DDBJ databases">
        <title>Aerococcus urinae taxonomy study.</title>
        <authorList>
            <person name="Christensen J."/>
            <person name="Senneby E."/>
        </authorList>
    </citation>
    <scope>NUCLEOTIDE SEQUENCE</scope>
    <source>
        <strain evidence="2">LUND-41-B12</strain>
    </source>
</reference>
<proteinExistence type="predicted"/>
<name>A0A1E9PIN1_9LACT</name>
<dbReference type="AlphaFoldDB" id="A0A1E9PIN1"/>
<dbReference type="InterPro" id="IPR010982">
    <property type="entry name" value="Lambda_DNA-bd_dom_sf"/>
</dbReference>
<dbReference type="SMART" id="SM00530">
    <property type="entry name" value="HTH_XRE"/>
    <property type="match status" value="1"/>
</dbReference>
<evidence type="ECO:0000313" key="2">
    <source>
        <dbReference type="EMBL" id="MCY3086766.1"/>
    </source>
</evidence>
<keyword evidence="4" id="KW-1185">Reference proteome</keyword>
<gene>
    <name evidence="3" type="ORF">DBT44_0001650</name>
    <name evidence="2" type="ORF">ODY61_01400</name>
</gene>
<feature type="domain" description="HTH cro/C1-type" evidence="1">
    <location>
        <begin position="8"/>
        <end position="62"/>
    </location>
</feature>
<dbReference type="SUPFAM" id="SSF47413">
    <property type="entry name" value="lambda repressor-like DNA-binding domains"/>
    <property type="match status" value="1"/>
</dbReference>
<dbReference type="Proteomes" id="UP001069047">
    <property type="component" value="Unassembled WGS sequence"/>
</dbReference>
<dbReference type="Gene3D" id="1.10.260.40">
    <property type="entry name" value="lambda repressor-like DNA-binding domains"/>
    <property type="match status" value="1"/>
</dbReference>
<evidence type="ECO:0000259" key="1">
    <source>
        <dbReference type="PROSITE" id="PS50943"/>
    </source>
</evidence>
<dbReference type="EMBL" id="JAOTMY010000001">
    <property type="protein sequence ID" value="MCY3086766.1"/>
    <property type="molecule type" value="Genomic_DNA"/>
</dbReference>
<evidence type="ECO:0000313" key="5">
    <source>
        <dbReference type="Proteomes" id="UP001069047"/>
    </source>
</evidence>
<dbReference type="RefSeq" id="WP_070559457.1">
    <property type="nucleotide sequence ID" value="NZ_CAJHLJ010000013.1"/>
</dbReference>
<dbReference type="CDD" id="cd00093">
    <property type="entry name" value="HTH_XRE"/>
    <property type="match status" value="1"/>
</dbReference>
<organism evidence="2 5">
    <name type="scientific">Aerococcus mictus</name>
    <dbReference type="NCBI Taxonomy" id="2976810"/>
    <lineage>
        <taxon>Bacteria</taxon>
        <taxon>Bacillati</taxon>
        <taxon>Bacillota</taxon>
        <taxon>Bacilli</taxon>
        <taxon>Lactobacillales</taxon>
        <taxon>Aerococcaceae</taxon>
        <taxon>Aerococcus</taxon>
    </lineage>
</organism>
<reference evidence="3 4" key="1">
    <citation type="journal article" date="2020" name="J. Bacteriol.">
        <title>Aerococcus urinae Isolated from Women with Lower Urinary Tract Symptoms: In Vitro Aggregation and Genome Analysis.</title>
        <authorList>
            <person name="Hilt E.E."/>
            <person name="Putonti C."/>
            <person name="Thomas-White K."/>
            <person name="Lewis A.L."/>
            <person name="Visick K.L."/>
            <person name="Gilbert N.M."/>
            <person name="Wolfe A.J."/>
        </authorList>
    </citation>
    <scope>NUCLEOTIDE SEQUENCE [LARGE SCALE GENOMIC DNA]</scope>
    <source>
        <strain evidence="3 4">UMB1016</strain>
    </source>
</reference>
<accession>A0A9Q4DBF4</accession>
<evidence type="ECO:0000313" key="3">
    <source>
        <dbReference type="EMBL" id="WWC55030.1"/>
    </source>
</evidence>
<dbReference type="GO" id="GO:0003677">
    <property type="term" value="F:DNA binding"/>
    <property type="evidence" value="ECO:0007669"/>
    <property type="project" value="InterPro"/>
</dbReference>
<protein>
    <submittedName>
        <fullName evidence="2">Helix-turn-helix domain-containing protein</fullName>
    </submittedName>
    <submittedName>
        <fullName evidence="3">Helix-turn-helix transcriptional regulator</fullName>
    </submittedName>
</protein>
<evidence type="ECO:0000313" key="4">
    <source>
        <dbReference type="Proteomes" id="UP000250354"/>
    </source>
</evidence>
<dbReference type="InterPro" id="IPR001387">
    <property type="entry name" value="Cro/C1-type_HTH"/>
</dbReference>
<reference evidence="3" key="3">
    <citation type="submission" date="2024-02" db="EMBL/GenBank/DDBJ databases">
        <authorList>
            <person name="Choi B."/>
        </authorList>
    </citation>
    <scope>NUCLEOTIDE SEQUENCE</scope>
    <source>
        <strain evidence="3">UMB1016</strain>
    </source>
</reference>